<dbReference type="AlphaFoldDB" id="A0AAD8ULZ1"/>
<dbReference type="GO" id="GO:0000329">
    <property type="term" value="C:fungal-type vacuole membrane"/>
    <property type="evidence" value="ECO:0007669"/>
    <property type="project" value="TreeGrafter"/>
</dbReference>
<accession>A0AAD8ULZ1</accession>
<protein>
    <submittedName>
        <fullName evidence="3">Uncharacterized protein</fullName>
    </submittedName>
</protein>
<evidence type="ECO:0000256" key="1">
    <source>
        <dbReference type="SAM" id="MobiDB-lite"/>
    </source>
</evidence>
<gene>
    <name evidence="3" type="ORF">BDZ83DRAFT_782710</name>
</gene>
<organism evidence="3 4">
    <name type="scientific">Glomerella acutata</name>
    <name type="common">Colletotrichum acutatum</name>
    <dbReference type="NCBI Taxonomy" id="27357"/>
    <lineage>
        <taxon>Eukaryota</taxon>
        <taxon>Fungi</taxon>
        <taxon>Dikarya</taxon>
        <taxon>Ascomycota</taxon>
        <taxon>Pezizomycotina</taxon>
        <taxon>Sordariomycetes</taxon>
        <taxon>Hypocreomycetidae</taxon>
        <taxon>Glomerellales</taxon>
        <taxon>Glomerellaceae</taxon>
        <taxon>Colletotrichum</taxon>
        <taxon>Colletotrichum acutatum species complex</taxon>
    </lineage>
</organism>
<feature type="transmembrane region" description="Helical" evidence="2">
    <location>
        <begin position="208"/>
        <end position="230"/>
    </location>
</feature>
<dbReference type="EMBL" id="JAHMHS010000073">
    <property type="protein sequence ID" value="KAK1722830.1"/>
    <property type="molecule type" value="Genomic_DNA"/>
</dbReference>
<dbReference type="GeneID" id="85399465"/>
<feature type="compositionally biased region" description="Basic and acidic residues" evidence="1">
    <location>
        <begin position="14"/>
        <end position="32"/>
    </location>
</feature>
<reference evidence="3" key="1">
    <citation type="submission" date="2021-12" db="EMBL/GenBank/DDBJ databases">
        <title>Comparative genomics, transcriptomics and evolutionary studies reveal genomic signatures of adaptation to plant cell wall in hemibiotrophic fungi.</title>
        <authorList>
            <consortium name="DOE Joint Genome Institute"/>
            <person name="Baroncelli R."/>
            <person name="Diaz J.F."/>
            <person name="Benocci T."/>
            <person name="Peng M."/>
            <person name="Battaglia E."/>
            <person name="Haridas S."/>
            <person name="Andreopoulos W."/>
            <person name="Labutti K."/>
            <person name="Pangilinan J."/>
            <person name="Floch G.L."/>
            <person name="Makela M.R."/>
            <person name="Henrissat B."/>
            <person name="Grigoriev I.V."/>
            <person name="Crouch J.A."/>
            <person name="De Vries R.P."/>
            <person name="Sukno S.A."/>
            <person name="Thon M.R."/>
        </authorList>
    </citation>
    <scope>NUCLEOTIDE SEQUENCE</scope>
    <source>
        <strain evidence="3">CBS 112980</strain>
    </source>
</reference>
<feature type="region of interest" description="Disordered" evidence="1">
    <location>
        <begin position="1"/>
        <end position="32"/>
    </location>
</feature>
<keyword evidence="2" id="KW-0812">Transmembrane</keyword>
<dbReference type="RefSeq" id="XP_060362885.1">
    <property type="nucleotide sequence ID" value="XM_060515567.1"/>
</dbReference>
<feature type="transmembrane region" description="Helical" evidence="2">
    <location>
        <begin position="100"/>
        <end position="122"/>
    </location>
</feature>
<keyword evidence="4" id="KW-1185">Reference proteome</keyword>
<sequence>MPVRSYHSIPQLEQKIEKAQDETHDAHGSDDEIDDIRQLRKVRIARAGRRLSKLDQIEEVAGDAEQREERVKVNEERQEASGVWGVLHGVPAHQQIQSPWFILILLLTIVQMLRMNYFIATIHAQYRYMLGAEAAANNINRFFDIALPVGGLLSTPLIGVLLNNLSVSSIFGALTALIVAIGVLNFLLFSGTYSRVLIGLQWDYATKVFGFATFGRIYGTIVCVSGLVNFAQSGLDALTHGPLHGDPAPVNITLGASGTIIGIVLTAFVAIKGRTFVTEEKPELDALEERQRLLSSAGQDYGSRA</sequence>
<evidence type="ECO:0000313" key="3">
    <source>
        <dbReference type="EMBL" id="KAK1722830.1"/>
    </source>
</evidence>
<feature type="transmembrane region" description="Helical" evidence="2">
    <location>
        <begin position="168"/>
        <end position="188"/>
    </location>
</feature>
<dbReference type="InterPro" id="IPR052599">
    <property type="entry name" value="SLC43A_AATransporter"/>
</dbReference>
<comment type="caution">
    <text evidence="3">The sequence shown here is derived from an EMBL/GenBank/DDBJ whole genome shotgun (WGS) entry which is preliminary data.</text>
</comment>
<evidence type="ECO:0000313" key="4">
    <source>
        <dbReference type="Proteomes" id="UP001244207"/>
    </source>
</evidence>
<proteinExistence type="predicted"/>
<evidence type="ECO:0000256" key="2">
    <source>
        <dbReference type="SAM" id="Phobius"/>
    </source>
</evidence>
<dbReference type="InterPro" id="IPR036259">
    <property type="entry name" value="MFS_trans_sf"/>
</dbReference>
<dbReference type="SUPFAM" id="SSF103473">
    <property type="entry name" value="MFS general substrate transporter"/>
    <property type="match status" value="1"/>
</dbReference>
<feature type="transmembrane region" description="Helical" evidence="2">
    <location>
        <begin position="250"/>
        <end position="271"/>
    </location>
</feature>
<keyword evidence="2" id="KW-0472">Membrane</keyword>
<keyword evidence="2" id="KW-1133">Transmembrane helix</keyword>
<feature type="transmembrane region" description="Helical" evidence="2">
    <location>
        <begin position="142"/>
        <end position="162"/>
    </location>
</feature>
<dbReference type="PANTHER" id="PTHR20772:SF4">
    <property type="entry name" value="HYPOTHETICAL AMINO ACID TRANSPORTER (EUROFUNG)"/>
    <property type="match status" value="1"/>
</dbReference>
<dbReference type="PANTHER" id="PTHR20772">
    <property type="entry name" value="PROTEIN FMP42"/>
    <property type="match status" value="1"/>
</dbReference>
<dbReference type="Proteomes" id="UP001244207">
    <property type="component" value="Unassembled WGS sequence"/>
</dbReference>
<name>A0AAD8ULZ1_GLOAC</name>